<evidence type="ECO:0000256" key="17">
    <source>
        <dbReference type="ARBA" id="ARBA00024013"/>
    </source>
</evidence>
<evidence type="ECO:0000256" key="16">
    <source>
        <dbReference type="ARBA" id="ARBA00023136"/>
    </source>
</evidence>
<keyword evidence="16" id="KW-0472">Membrane</keyword>
<dbReference type="Pfam" id="PF04548">
    <property type="entry name" value="AIG1"/>
    <property type="match status" value="1"/>
</dbReference>
<dbReference type="GO" id="GO:0016787">
    <property type="term" value="F:hydrolase activity"/>
    <property type="evidence" value="ECO:0007669"/>
    <property type="project" value="UniProtKB-KW"/>
</dbReference>
<evidence type="ECO:0000256" key="2">
    <source>
        <dbReference type="ARBA" id="ARBA00004167"/>
    </source>
</evidence>
<feature type="domain" description="AIG1-type G" evidence="18">
    <location>
        <begin position="33"/>
        <end position="187"/>
    </location>
</feature>
<dbReference type="GO" id="GO:0046872">
    <property type="term" value="F:metal ion binding"/>
    <property type="evidence" value="ECO:0007669"/>
    <property type="project" value="UniProtKB-KW"/>
</dbReference>
<proteinExistence type="inferred from homology"/>
<dbReference type="AlphaFoldDB" id="A0AAD9QMH4"/>
<dbReference type="GO" id="GO:0005525">
    <property type="term" value="F:GTP binding"/>
    <property type="evidence" value="ECO:0007669"/>
    <property type="project" value="UniProtKB-KW"/>
</dbReference>
<keyword evidence="5" id="KW-0150">Chloroplast</keyword>
<keyword evidence="14" id="KW-1133">Transmembrane helix</keyword>
<reference evidence="19" key="2">
    <citation type="journal article" date="2023" name="Science">
        <title>Genomic signatures of disease resistance in endangered staghorn corals.</title>
        <authorList>
            <person name="Vollmer S.V."/>
            <person name="Selwyn J.D."/>
            <person name="Despard B.A."/>
            <person name="Roesel C.L."/>
        </authorList>
    </citation>
    <scope>NUCLEOTIDE SEQUENCE</scope>
    <source>
        <strain evidence="19">K2</strain>
    </source>
</reference>
<dbReference type="PANTHER" id="PTHR10903">
    <property type="entry name" value="GTPASE, IMAP FAMILY MEMBER-RELATED"/>
    <property type="match status" value="1"/>
</dbReference>
<dbReference type="SUPFAM" id="SSF52540">
    <property type="entry name" value="P-loop containing nucleoside triphosphate hydrolases"/>
    <property type="match status" value="1"/>
</dbReference>
<keyword evidence="13" id="KW-0653">Protein transport</keyword>
<evidence type="ECO:0000256" key="13">
    <source>
        <dbReference type="ARBA" id="ARBA00022927"/>
    </source>
</evidence>
<evidence type="ECO:0000256" key="3">
    <source>
        <dbReference type="ARBA" id="ARBA00008535"/>
    </source>
</evidence>
<evidence type="ECO:0000256" key="11">
    <source>
        <dbReference type="ARBA" id="ARBA00022805"/>
    </source>
</evidence>
<accession>A0AAD9QMH4</accession>
<keyword evidence="10" id="KW-0378">Hydrolase</keyword>
<keyword evidence="8" id="KW-0479">Metal-binding</keyword>
<dbReference type="InterPro" id="IPR045058">
    <property type="entry name" value="GIMA/IAN/Toc"/>
</dbReference>
<keyword evidence="20" id="KW-1185">Reference proteome</keyword>
<evidence type="ECO:0000256" key="7">
    <source>
        <dbReference type="ARBA" id="ARBA00022692"/>
    </source>
</evidence>
<sequence>MPKSEKYQSSLALMKRRNTSVPSGCRKIMTALRTGTGKKTIANKILGDERLQVDSAVTSVTIEREVRLMMAEEKVDDIIHYIIKIVDTLGPYSREIEKASILKEIHEHCTEACDEIHLIIFTFRYGVYEQREIDIFTAICEMYPDQIPKISALVITGCESLDEEGRKSLIDELRTETTTKQVVQQMQKGIFPVGFPHLKDIKPAFKEEYEKVIASDANELKKLVFEASESTLSSRLLHRNLLEVLMECWEWIQQRADRNPCVLF</sequence>
<dbReference type="EMBL" id="JARQWQ010000024">
    <property type="protein sequence ID" value="KAK2563967.1"/>
    <property type="molecule type" value="Genomic_DNA"/>
</dbReference>
<evidence type="ECO:0000256" key="6">
    <source>
        <dbReference type="ARBA" id="ARBA00022640"/>
    </source>
</evidence>
<evidence type="ECO:0000256" key="15">
    <source>
        <dbReference type="ARBA" id="ARBA00023134"/>
    </source>
</evidence>
<evidence type="ECO:0000256" key="10">
    <source>
        <dbReference type="ARBA" id="ARBA00022801"/>
    </source>
</evidence>
<protein>
    <recommendedName>
        <fullName evidence="18">AIG1-type G domain-containing protein</fullName>
    </recommendedName>
</protein>
<evidence type="ECO:0000256" key="12">
    <source>
        <dbReference type="ARBA" id="ARBA00022842"/>
    </source>
</evidence>
<dbReference type="PANTHER" id="PTHR10903:SF135">
    <property type="entry name" value="TRANSLOCASE OF CHLOROPLAST 120, CHLOROPLASTIC-RELATED"/>
    <property type="match status" value="1"/>
</dbReference>
<evidence type="ECO:0000313" key="20">
    <source>
        <dbReference type="Proteomes" id="UP001249851"/>
    </source>
</evidence>
<gene>
    <name evidence="19" type="ORF">P5673_012986</name>
</gene>
<evidence type="ECO:0000313" key="19">
    <source>
        <dbReference type="EMBL" id="KAK2563967.1"/>
    </source>
</evidence>
<evidence type="ECO:0000256" key="8">
    <source>
        <dbReference type="ARBA" id="ARBA00022723"/>
    </source>
</evidence>
<keyword evidence="9" id="KW-0547">Nucleotide-binding</keyword>
<evidence type="ECO:0000256" key="9">
    <source>
        <dbReference type="ARBA" id="ARBA00022741"/>
    </source>
</evidence>
<dbReference type="InterPro" id="IPR027417">
    <property type="entry name" value="P-loop_NTPase"/>
</dbReference>
<evidence type="ECO:0000259" key="18">
    <source>
        <dbReference type="Pfam" id="PF04548"/>
    </source>
</evidence>
<evidence type="ECO:0000256" key="5">
    <source>
        <dbReference type="ARBA" id="ARBA00022528"/>
    </source>
</evidence>
<evidence type="ECO:0000256" key="1">
    <source>
        <dbReference type="ARBA" id="ARBA00001946"/>
    </source>
</evidence>
<keyword evidence="12" id="KW-0460">Magnesium</keyword>
<evidence type="ECO:0000256" key="14">
    <source>
        <dbReference type="ARBA" id="ARBA00022989"/>
    </source>
</evidence>
<dbReference type="Proteomes" id="UP001249851">
    <property type="component" value="Unassembled WGS sequence"/>
</dbReference>
<keyword evidence="7" id="KW-0812">Transmembrane</keyword>
<dbReference type="GO" id="GO:0015031">
    <property type="term" value="P:protein transport"/>
    <property type="evidence" value="ECO:0007669"/>
    <property type="project" value="UniProtKB-KW"/>
</dbReference>
<keyword evidence="4" id="KW-0813">Transport</keyword>
<reference evidence="19" key="1">
    <citation type="journal article" date="2023" name="G3 (Bethesda)">
        <title>Whole genome assembly and annotation of the endangered Caribbean coral Acropora cervicornis.</title>
        <authorList>
            <person name="Selwyn J.D."/>
            <person name="Vollmer S.V."/>
        </authorList>
    </citation>
    <scope>NUCLEOTIDE SEQUENCE</scope>
    <source>
        <strain evidence="19">K2</strain>
    </source>
</reference>
<keyword evidence="15" id="KW-0342">GTP-binding</keyword>
<comment type="similarity">
    <text evidence="3">Belongs to the TRAFAC class TrmE-Era-EngA-EngB-Septin-like GTPase superfamily. AIG1/Toc34/Toc159-like paraseptin GTPase family. IAN subfamily.</text>
</comment>
<comment type="subcellular location">
    <subcellularLocation>
        <location evidence="2">Membrane</location>
        <topology evidence="2">Single-pass membrane protein</topology>
    </subcellularLocation>
    <subcellularLocation>
        <location evidence="17">Plastid</location>
        <location evidence="17">Chloroplast outer membrane</location>
    </subcellularLocation>
</comment>
<organism evidence="19 20">
    <name type="scientific">Acropora cervicornis</name>
    <name type="common">Staghorn coral</name>
    <dbReference type="NCBI Taxonomy" id="6130"/>
    <lineage>
        <taxon>Eukaryota</taxon>
        <taxon>Metazoa</taxon>
        <taxon>Cnidaria</taxon>
        <taxon>Anthozoa</taxon>
        <taxon>Hexacorallia</taxon>
        <taxon>Scleractinia</taxon>
        <taxon>Astrocoeniina</taxon>
        <taxon>Acroporidae</taxon>
        <taxon>Acropora</taxon>
    </lineage>
</organism>
<dbReference type="InterPro" id="IPR006703">
    <property type="entry name" value="G_AIG1"/>
</dbReference>
<keyword evidence="6" id="KW-0934">Plastid</keyword>
<dbReference type="GO" id="GO:0016020">
    <property type="term" value="C:membrane"/>
    <property type="evidence" value="ECO:0007669"/>
    <property type="project" value="UniProtKB-SubCell"/>
</dbReference>
<comment type="cofactor">
    <cofactor evidence="1">
        <name>Mg(2+)</name>
        <dbReference type="ChEBI" id="CHEBI:18420"/>
    </cofactor>
</comment>
<name>A0AAD9QMH4_ACRCE</name>
<dbReference type="Gene3D" id="3.40.50.300">
    <property type="entry name" value="P-loop containing nucleotide triphosphate hydrolases"/>
    <property type="match status" value="1"/>
</dbReference>
<evidence type="ECO:0000256" key="4">
    <source>
        <dbReference type="ARBA" id="ARBA00022448"/>
    </source>
</evidence>
<keyword evidence="11" id="KW-1002">Plastid outer membrane</keyword>
<comment type="caution">
    <text evidence="19">The sequence shown here is derived from an EMBL/GenBank/DDBJ whole genome shotgun (WGS) entry which is preliminary data.</text>
</comment>